<keyword evidence="8" id="KW-1185">Reference proteome</keyword>
<evidence type="ECO:0000256" key="4">
    <source>
        <dbReference type="ARBA" id="ARBA00022989"/>
    </source>
</evidence>
<dbReference type="RefSeq" id="WP_149436354.1">
    <property type="nucleotide sequence ID" value="NZ_VTPX01000009.1"/>
</dbReference>
<evidence type="ECO:0000256" key="5">
    <source>
        <dbReference type="ARBA" id="ARBA00023136"/>
    </source>
</evidence>
<proteinExistence type="predicted"/>
<dbReference type="AlphaFoldDB" id="A0A640W9L0"/>
<dbReference type="GO" id="GO:0005886">
    <property type="term" value="C:plasma membrane"/>
    <property type="evidence" value="ECO:0007669"/>
    <property type="project" value="UniProtKB-SubCell"/>
</dbReference>
<keyword evidence="2" id="KW-1003">Cell membrane</keyword>
<dbReference type="Proteomes" id="UP000466024">
    <property type="component" value="Unassembled WGS sequence"/>
</dbReference>
<dbReference type="GO" id="GO:0015171">
    <property type="term" value="F:amino acid transmembrane transporter activity"/>
    <property type="evidence" value="ECO:0007669"/>
    <property type="project" value="TreeGrafter"/>
</dbReference>
<comment type="caution">
    <text evidence="7">The sequence shown here is derived from an EMBL/GenBank/DDBJ whole genome shotgun (WGS) entry which is preliminary data.</text>
</comment>
<dbReference type="PANTHER" id="PTHR30086:SF20">
    <property type="entry name" value="ARGININE EXPORTER PROTEIN ARGO-RELATED"/>
    <property type="match status" value="1"/>
</dbReference>
<feature type="transmembrane region" description="Helical" evidence="6">
    <location>
        <begin position="6"/>
        <end position="25"/>
    </location>
</feature>
<keyword evidence="3 6" id="KW-0812">Transmembrane</keyword>
<organism evidence="7 8">
    <name type="scientific">Salinicola corii</name>
    <dbReference type="NCBI Taxonomy" id="2606937"/>
    <lineage>
        <taxon>Bacteria</taxon>
        <taxon>Pseudomonadati</taxon>
        <taxon>Pseudomonadota</taxon>
        <taxon>Gammaproteobacteria</taxon>
        <taxon>Oceanospirillales</taxon>
        <taxon>Halomonadaceae</taxon>
        <taxon>Salinicola</taxon>
    </lineage>
</organism>
<keyword evidence="4 6" id="KW-1133">Transmembrane helix</keyword>
<evidence type="ECO:0000256" key="1">
    <source>
        <dbReference type="ARBA" id="ARBA00004651"/>
    </source>
</evidence>
<accession>A0A640W9L0</accession>
<protein>
    <submittedName>
        <fullName evidence="7">Amino acid transporter</fullName>
    </submittedName>
</protein>
<dbReference type="Pfam" id="PF01810">
    <property type="entry name" value="LysE"/>
    <property type="match status" value="1"/>
</dbReference>
<evidence type="ECO:0000256" key="3">
    <source>
        <dbReference type="ARBA" id="ARBA00022692"/>
    </source>
</evidence>
<comment type="subcellular location">
    <subcellularLocation>
        <location evidence="1">Cell membrane</location>
        <topology evidence="1">Multi-pass membrane protein</topology>
    </subcellularLocation>
</comment>
<feature type="transmembrane region" description="Helical" evidence="6">
    <location>
        <begin position="183"/>
        <end position="200"/>
    </location>
</feature>
<evidence type="ECO:0000313" key="7">
    <source>
        <dbReference type="EMBL" id="KAA0016943.1"/>
    </source>
</evidence>
<dbReference type="EMBL" id="VTPX01000009">
    <property type="protein sequence ID" value="KAA0016943.1"/>
    <property type="molecule type" value="Genomic_DNA"/>
</dbReference>
<dbReference type="InterPro" id="IPR001123">
    <property type="entry name" value="LeuE-type"/>
</dbReference>
<sequence>MGTSVIQGLLIGATLIVAIGAQNAFVLRQGLRREHGWLVAGICAFCDLTLVAAGVAGLAPLIASSVTGLQLARWGGTGWLVWQAAVAFRRAVRPRSLEVGESANGLPAAGAWSVIAATLAVTLLNPHVYLDTVVMLGIIGGQQSSPVGFVVGASLASLVWFFGLVGLAHWLSPRLRNPRWWQGIDTAVGAIMLLVAWQLATRTL</sequence>
<evidence type="ECO:0000313" key="8">
    <source>
        <dbReference type="Proteomes" id="UP000466024"/>
    </source>
</evidence>
<dbReference type="PANTHER" id="PTHR30086">
    <property type="entry name" value="ARGININE EXPORTER PROTEIN ARGO"/>
    <property type="match status" value="1"/>
</dbReference>
<evidence type="ECO:0000256" key="2">
    <source>
        <dbReference type="ARBA" id="ARBA00022475"/>
    </source>
</evidence>
<feature type="transmembrane region" description="Helical" evidence="6">
    <location>
        <begin position="149"/>
        <end position="171"/>
    </location>
</feature>
<gene>
    <name evidence="7" type="ORF">F0A16_15715</name>
</gene>
<evidence type="ECO:0000256" key="6">
    <source>
        <dbReference type="SAM" id="Phobius"/>
    </source>
</evidence>
<keyword evidence="5 6" id="KW-0472">Membrane</keyword>
<feature type="transmembrane region" description="Helical" evidence="6">
    <location>
        <begin position="37"/>
        <end position="59"/>
    </location>
</feature>
<feature type="transmembrane region" description="Helical" evidence="6">
    <location>
        <begin position="109"/>
        <end position="129"/>
    </location>
</feature>
<name>A0A640W9L0_9GAMM</name>
<reference evidence="7 8" key="1">
    <citation type="submission" date="2019-08" db="EMBL/GenBank/DDBJ databases">
        <title>Bioinformatics analysis of the strain L3 and L5.</title>
        <authorList>
            <person name="Li X."/>
        </authorList>
    </citation>
    <scope>NUCLEOTIDE SEQUENCE [LARGE SCALE GENOMIC DNA]</scope>
    <source>
        <strain evidence="7 8">L3</strain>
    </source>
</reference>